<dbReference type="Pfam" id="PF25150">
    <property type="entry name" value="TPR_Trm732"/>
    <property type="match status" value="1"/>
</dbReference>
<feature type="domain" description="DUF2428" evidence="5">
    <location>
        <begin position="281"/>
        <end position="354"/>
    </location>
</feature>
<evidence type="ECO:0000256" key="1">
    <source>
        <dbReference type="ARBA" id="ARBA00010409"/>
    </source>
</evidence>
<proteinExistence type="inferred from homology"/>
<dbReference type="GO" id="GO:0030488">
    <property type="term" value="P:tRNA methylation"/>
    <property type="evidence" value="ECO:0007669"/>
    <property type="project" value="TreeGrafter"/>
</dbReference>
<evidence type="ECO:0000256" key="4">
    <source>
        <dbReference type="SAM" id="SignalP"/>
    </source>
</evidence>
<dbReference type="Proteomes" id="UP000054495">
    <property type="component" value="Unassembled WGS sequence"/>
</dbReference>
<dbReference type="AlphaFoldDB" id="A0A0D6M650"/>
<evidence type="ECO:0000259" key="5">
    <source>
        <dbReference type="Pfam" id="PF10350"/>
    </source>
</evidence>
<sequence length="606" mass="68564">MLELILKVRLAAWLLLSEHPQRTHALNQNDLDLIRAFILTNMTEQSPAIRQKILAGLRKILARMAETSEQVLKGKDDDVERVRLYSDFISFLLTLAFDSLSSGANFSRRMMALSIIQCILIEDSLKANGKTLFLEQLNLSDAMTPERFRALLACLDDSFQLCQVMALDILKKIKADESFDFVAFKDETVEMMRSIRSHNTLAAGYRMQFYTSHYPESLRDLLTEFTSICEENVKTAKENLIDITKKALHPWLNTITLLLEQEDFEKIQPAELEWWTQFVRERLIPLCFDVSDVVTPAVHSMSPEGYIPEETLNEMANSLNLDSKVQLAAEVSQLLLVCCWRAHKHVSAILAWAVVKWACRVAINGCSAATWPERNAAAQLAAALRARIFGVTHKSQRDLHVDQKNRQSSYEFFSRFTSLYPFLYGQLHACQDEFSVYPSLIFLTHLFPSNVGVTAAVKADGDPKNVRDFSLAPFVPVLIKVLLWCRAEKLRKLTAAALVAISRPKDISFVLDWIDGVDLKNVVYNHIHAVLLLVFKAIKAFAIDDLNHCPSEREAGCILDLLFLNREYFTADEKKKIAASASARLAEAWRMKGQPVGYHTGSFSAG</sequence>
<gene>
    <name evidence="8" type="ORF">ANCCEY_01918</name>
</gene>
<feature type="signal peptide" evidence="4">
    <location>
        <begin position="1"/>
        <end position="25"/>
    </location>
</feature>
<evidence type="ECO:0000313" key="8">
    <source>
        <dbReference type="EMBL" id="EPB78963.1"/>
    </source>
</evidence>
<comment type="similarity">
    <text evidence="1">Belongs to the THADA family.</text>
</comment>
<dbReference type="Pfam" id="PF25151">
    <property type="entry name" value="TPR_Trm732_C"/>
    <property type="match status" value="1"/>
</dbReference>
<keyword evidence="9" id="KW-1185">Reference proteome</keyword>
<evidence type="ECO:0000313" key="9">
    <source>
        <dbReference type="Proteomes" id="UP000054495"/>
    </source>
</evidence>
<feature type="domain" description="tRNA (32-2'-O)-methyltransferase regulator THADA-like C-terminal TPR repeats region" evidence="7">
    <location>
        <begin position="374"/>
        <end position="535"/>
    </location>
</feature>
<dbReference type="PANTHER" id="PTHR14387:SF7">
    <property type="entry name" value="THYROID ADENOMA-ASSOCIATED PROTEIN"/>
    <property type="match status" value="1"/>
</dbReference>
<accession>A0A0D6M650</accession>
<protein>
    <recommendedName>
        <fullName evidence="3">tRNA (32-2'-O)-methyltransferase regulator THADA</fullName>
    </recommendedName>
</protein>
<dbReference type="EMBL" id="KE124802">
    <property type="protein sequence ID" value="EPB78963.1"/>
    <property type="molecule type" value="Genomic_DNA"/>
</dbReference>
<dbReference type="GO" id="GO:0005829">
    <property type="term" value="C:cytosol"/>
    <property type="evidence" value="ECO:0007669"/>
    <property type="project" value="TreeGrafter"/>
</dbReference>
<evidence type="ECO:0000259" key="7">
    <source>
        <dbReference type="Pfam" id="PF25151"/>
    </source>
</evidence>
<keyword evidence="2" id="KW-0819">tRNA processing</keyword>
<feature type="domain" description="tRNA (32-2'-O)-methyltransferase regulator THADA-like TPR repeats region" evidence="6">
    <location>
        <begin position="7"/>
        <end position="160"/>
    </location>
</feature>
<evidence type="ECO:0000256" key="2">
    <source>
        <dbReference type="ARBA" id="ARBA00022694"/>
    </source>
</evidence>
<dbReference type="InterPro" id="IPR056843">
    <property type="entry name" value="THADA-like_TPR"/>
</dbReference>
<dbReference type="InterPro" id="IPR051954">
    <property type="entry name" value="tRNA_methyltransferase_THADA"/>
</dbReference>
<feature type="chain" id="PRO_5002307658" description="tRNA (32-2'-O)-methyltransferase regulator THADA" evidence="4">
    <location>
        <begin position="26"/>
        <end position="606"/>
    </location>
</feature>
<dbReference type="InterPro" id="IPR019442">
    <property type="entry name" value="THADA/TRM732_DUF2428"/>
</dbReference>
<name>A0A0D6M650_9BILA</name>
<evidence type="ECO:0000256" key="3">
    <source>
        <dbReference type="ARBA" id="ARBA00035698"/>
    </source>
</evidence>
<reference evidence="8 9" key="1">
    <citation type="submission" date="2013-05" db="EMBL/GenBank/DDBJ databases">
        <title>Draft genome of the parasitic nematode Anyclostoma ceylanicum.</title>
        <authorList>
            <person name="Mitreva M."/>
        </authorList>
    </citation>
    <scope>NUCLEOTIDE SEQUENCE [LARGE SCALE GENOMIC DNA]</scope>
</reference>
<dbReference type="InterPro" id="IPR056842">
    <property type="entry name" value="THADA-like_TPR_C"/>
</dbReference>
<dbReference type="PANTHER" id="PTHR14387">
    <property type="entry name" value="THADA/DEATH RECEPTOR INTERACTING PROTEIN"/>
    <property type="match status" value="1"/>
</dbReference>
<dbReference type="Pfam" id="PF10350">
    <property type="entry name" value="DUF2428"/>
    <property type="match status" value="1"/>
</dbReference>
<evidence type="ECO:0000259" key="6">
    <source>
        <dbReference type="Pfam" id="PF25150"/>
    </source>
</evidence>
<keyword evidence="4" id="KW-0732">Signal</keyword>
<dbReference type="SUPFAM" id="SSF48371">
    <property type="entry name" value="ARM repeat"/>
    <property type="match status" value="1"/>
</dbReference>
<dbReference type="InterPro" id="IPR016024">
    <property type="entry name" value="ARM-type_fold"/>
</dbReference>
<organism evidence="8 9">
    <name type="scientific">Ancylostoma ceylanicum</name>
    <dbReference type="NCBI Taxonomy" id="53326"/>
    <lineage>
        <taxon>Eukaryota</taxon>
        <taxon>Metazoa</taxon>
        <taxon>Ecdysozoa</taxon>
        <taxon>Nematoda</taxon>
        <taxon>Chromadorea</taxon>
        <taxon>Rhabditida</taxon>
        <taxon>Rhabditina</taxon>
        <taxon>Rhabditomorpha</taxon>
        <taxon>Strongyloidea</taxon>
        <taxon>Ancylostomatidae</taxon>
        <taxon>Ancylostomatinae</taxon>
        <taxon>Ancylostoma</taxon>
    </lineage>
</organism>